<keyword evidence="7 13" id="KW-0378">Hydrolase</keyword>
<dbReference type="RefSeq" id="WP_046007368.1">
    <property type="nucleotide sequence ID" value="NZ_JXYA01000091.1"/>
</dbReference>
<comment type="function">
    <text evidence="13">CRISPR (clustered regularly interspaced short palindromic repeat) is an adaptive immune system that provides protection against mobile genetic elements (viruses, transposable elements and conjugative plasmids). CRISPR clusters contain sequences complementary to antecedent mobile elements and target invading nucleic acids. CRISPR clusters are transcribed and processed into CRISPR RNA (crRNA).</text>
</comment>
<dbReference type="NCBIfam" id="TIGR00372">
    <property type="entry name" value="cas4"/>
    <property type="match status" value="1"/>
</dbReference>
<comment type="caution">
    <text evidence="15">The sequence shown here is derived from an EMBL/GenBank/DDBJ whole genome shotgun (WGS) entry which is preliminary data.</text>
</comment>
<dbReference type="EMBL" id="JXYA01000091">
    <property type="protein sequence ID" value="KJZ04605.1"/>
    <property type="molecule type" value="Genomic_DNA"/>
</dbReference>
<evidence type="ECO:0000256" key="1">
    <source>
        <dbReference type="ARBA" id="ARBA00001966"/>
    </source>
</evidence>
<evidence type="ECO:0000256" key="13">
    <source>
        <dbReference type="RuleBase" id="RU365022"/>
    </source>
</evidence>
<evidence type="ECO:0000256" key="11">
    <source>
        <dbReference type="ARBA" id="ARBA00023118"/>
    </source>
</evidence>
<evidence type="ECO:0000256" key="4">
    <source>
        <dbReference type="ARBA" id="ARBA00020049"/>
    </source>
</evidence>
<dbReference type="PANTHER" id="PTHR36531">
    <property type="entry name" value="CRISPR-ASSOCIATED EXONUCLEASE CAS4"/>
    <property type="match status" value="1"/>
</dbReference>
<dbReference type="GO" id="GO:0004527">
    <property type="term" value="F:exonuclease activity"/>
    <property type="evidence" value="ECO:0007669"/>
    <property type="project" value="UniProtKB-KW"/>
</dbReference>
<dbReference type="CDD" id="cd09637">
    <property type="entry name" value="Cas4_I-A_I-B_I-C_I-D_II-B"/>
    <property type="match status" value="1"/>
</dbReference>
<evidence type="ECO:0000256" key="6">
    <source>
        <dbReference type="ARBA" id="ARBA00022723"/>
    </source>
</evidence>
<dbReference type="InterPro" id="IPR013343">
    <property type="entry name" value="CRISPR-assoc_prot_Cas4"/>
</dbReference>
<evidence type="ECO:0000256" key="3">
    <source>
        <dbReference type="ARBA" id="ARBA00012768"/>
    </source>
</evidence>
<keyword evidence="16" id="KW-1185">Reference proteome</keyword>
<dbReference type="AlphaFoldDB" id="A0A0F4QB62"/>
<dbReference type="PANTHER" id="PTHR36531:SF6">
    <property type="entry name" value="DNA REPLICATION ATP-DEPENDENT HELICASE_NUCLEASE DNA2"/>
    <property type="match status" value="1"/>
</dbReference>
<evidence type="ECO:0000256" key="9">
    <source>
        <dbReference type="ARBA" id="ARBA00023004"/>
    </source>
</evidence>
<reference evidence="15 16" key="1">
    <citation type="journal article" date="2015" name="BMC Genomics">
        <title>Genome mining reveals unlocked bioactive potential of marine Gram-negative bacteria.</title>
        <authorList>
            <person name="Machado H."/>
            <person name="Sonnenschein E.C."/>
            <person name="Melchiorsen J."/>
            <person name="Gram L."/>
        </authorList>
    </citation>
    <scope>NUCLEOTIDE SEQUENCE [LARGE SCALE GENOMIC DNA]</scope>
    <source>
        <strain evidence="15 16">S2471</strain>
    </source>
</reference>
<dbReference type="GO" id="GO:0051536">
    <property type="term" value="F:iron-sulfur cluster binding"/>
    <property type="evidence" value="ECO:0007669"/>
    <property type="project" value="UniProtKB-KW"/>
</dbReference>
<dbReference type="GO" id="GO:0051607">
    <property type="term" value="P:defense response to virus"/>
    <property type="evidence" value="ECO:0007669"/>
    <property type="project" value="UniProtKB-KW"/>
</dbReference>
<comment type="cofactor">
    <cofactor evidence="13">
        <name>Mg(2+)</name>
        <dbReference type="ChEBI" id="CHEBI:18420"/>
    </cofactor>
    <cofactor evidence="13">
        <name>Mn(2+)</name>
        <dbReference type="ChEBI" id="CHEBI:29035"/>
    </cofactor>
    <text evidence="13">Mg(2+) or Mn(2+) required for ssDNA cleavage activity.</text>
</comment>
<dbReference type="Proteomes" id="UP000033452">
    <property type="component" value="Unassembled WGS sequence"/>
</dbReference>
<dbReference type="EC" id="3.1.12.1" evidence="3 13"/>
<gene>
    <name evidence="15" type="ORF">TW77_23310</name>
</gene>
<dbReference type="PATRIC" id="fig|43658.5.peg.4936"/>
<sequence length="211" mass="24166">MHSDVADRRSVAISALQHYLFCPRQCALIHLEQVWQENFLTAHGRQLHERVDSGAPESRKGVRFERGVTVNAPKLGLHGQLDLLEHQTASRTYLPVEYKRGKPKATNVDKVQLCAQALCLEEMMATQVEVGALWYWQTRKRLEVEIDAALRTQTLALLEQIQNLFRQGRTPQPEYGKHCKACSLYELCQPKLMQGDRSSDYVSAMFNLDEK</sequence>
<keyword evidence="5 13" id="KW-0540">Nuclease</keyword>
<evidence type="ECO:0000256" key="7">
    <source>
        <dbReference type="ARBA" id="ARBA00022801"/>
    </source>
</evidence>
<dbReference type="InterPro" id="IPR011604">
    <property type="entry name" value="PDDEXK-like_dom_sf"/>
</dbReference>
<evidence type="ECO:0000313" key="15">
    <source>
        <dbReference type="EMBL" id="KJZ04605.1"/>
    </source>
</evidence>
<organism evidence="15 16">
    <name type="scientific">Pseudoalteromonas rubra</name>
    <dbReference type="NCBI Taxonomy" id="43658"/>
    <lineage>
        <taxon>Bacteria</taxon>
        <taxon>Pseudomonadati</taxon>
        <taxon>Pseudomonadota</taxon>
        <taxon>Gammaproteobacteria</taxon>
        <taxon>Alteromonadales</taxon>
        <taxon>Pseudoalteromonadaceae</taxon>
        <taxon>Pseudoalteromonas</taxon>
    </lineage>
</organism>
<keyword evidence="11 13" id="KW-0051">Antiviral defense</keyword>
<accession>A0A0F4QB62</accession>
<dbReference type="Pfam" id="PF01930">
    <property type="entry name" value="Cas_Cas4"/>
    <property type="match status" value="1"/>
</dbReference>
<proteinExistence type="inferred from homology"/>
<keyword evidence="12 13" id="KW-0464">Manganese</keyword>
<comment type="similarity">
    <text evidence="2 13">Belongs to the CRISPR-associated exonuclease Cas4 family.</text>
</comment>
<keyword evidence="9 13" id="KW-0408">Iron</keyword>
<dbReference type="OrthoDB" id="9781776at2"/>
<evidence type="ECO:0000256" key="10">
    <source>
        <dbReference type="ARBA" id="ARBA00023014"/>
    </source>
</evidence>
<comment type="cofactor">
    <cofactor evidence="1">
        <name>[4Fe-4S] cluster</name>
        <dbReference type="ChEBI" id="CHEBI:49883"/>
    </cofactor>
</comment>
<evidence type="ECO:0000256" key="8">
    <source>
        <dbReference type="ARBA" id="ARBA00022839"/>
    </source>
</evidence>
<protein>
    <recommendedName>
        <fullName evidence="4 13">CRISPR-associated exonuclease Cas4</fullName>
        <ecNumber evidence="3 13">3.1.12.1</ecNumber>
    </recommendedName>
</protein>
<feature type="domain" description="DUF83" evidence="14">
    <location>
        <begin position="14"/>
        <end position="189"/>
    </location>
</feature>
<keyword evidence="6 13" id="KW-0479">Metal-binding</keyword>
<dbReference type="InterPro" id="IPR051827">
    <property type="entry name" value="Cas4_exonuclease"/>
</dbReference>
<comment type="cofactor">
    <cofactor evidence="13">
        <name>iron-sulfur cluster</name>
        <dbReference type="ChEBI" id="CHEBI:30408"/>
    </cofactor>
</comment>
<dbReference type="InterPro" id="IPR022765">
    <property type="entry name" value="Dna2/Cas4_DUF83"/>
</dbReference>
<dbReference type="Gene3D" id="3.90.320.10">
    <property type="match status" value="1"/>
</dbReference>
<evidence type="ECO:0000256" key="2">
    <source>
        <dbReference type="ARBA" id="ARBA00009189"/>
    </source>
</evidence>
<name>A0A0F4QB62_9GAMM</name>
<evidence type="ECO:0000256" key="12">
    <source>
        <dbReference type="ARBA" id="ARBA00023211"/>
    </source>
</evidence>
<keyword evidence="10 13" id="KW-0411">Iron-sulfur</keyword>
<evidence type="ECO:0000313" key="16">
    <source>
        <dbReference type="Proteomes" id="UP000033452"/>
    </source>
</evidence>
<keyword evidence="8 13" id="KW-0269">Exonuclease</keyword>
<evidence type="ECO:0000259" key="14">
    <source>
        <dbReference type="Pfam" id="PF01930"/>
    </source>
</evidence>
<dbReference type="GO" id="GO:0046872">
    <property type="term" value="F:metal ion binding"/>
    <property type="evidence" value="ECO:0007669"/>
    <property type="project" value="UniProtKB-KW"/>
</dbReference>
<evidence type="ECO:0000256" key="5">
    <source>
        <dbReference type="ARBA" id="ARBA00022722"/>
    </source>
</evidence>